<name>A0A0H4VLK8_9BACT</name>
<dbReference type="AlphaFoldDB" id="A0A0H4VLK8"/>
<reference evidence="1 2" key="1">
    <citation type="submission" date="2015-01" db="EMBL/GenBank/DDBJ databases">
        <title>Rufibacter sp./DG31D/ whole genome sequencing.</title>
        <authorList>
            <person name="Kim M.K."/>
            <person name="Srinivasan S."/>
            <person name="Lee J.-J."/>
        </authorList>
    </citation>
    <scope>NUCLEOTIDE SEQUENCE [LARGE SCALE GENOMIC DNA]</scope>
    <source>
        <strain evidence="1 2">DG31D</strain>
    </source>
</reference>
<dbReference type="OrthoDB" id="702at2"/>
<dbReference type="EMBL" id="CP010777">
    <property type="protein sequence ID" value="AKQ44792.1"/>
    <property type="molecule type" value="Genomic_DNA"/>
</dbReference>
<dbReference type="PATRIC" id="fig|1379910.4.peg.597"/>
<accession>A0A0H4VLK8</accession>
<dbReference type="InterPro" id="IPR020022">
    <property type="entry name" value="N-acetyl_sugar_amidoTrfase"/>
</dbReference>
<dbReference type="KEGG" id="ruf:TH63_02775"/>
<gene>
    <name evidence="1" type="ORF">TH63_02775</name>
</gene>
<sequence length="382" mass="44042">MKYCKNCLQPDTRPGTKFDEKGVCPACNYFETLQAVDWEERREELKDIVAFGKANNHSGYDCIIGVSGGKDSLRQAVFVKEVLGMNPLLVCLSYPPEQVTQRGVDNISNLIKLGFDCITINPAPDTWRDLMRKAFLEHVNWCRSTEMALFSSVPRLAIAYQIPLIWWGENTALQLGDLNVMGKTGSDGNRLKHMNTLAGGDVTWLLGEEIKKNDILQYCYPSDREMENAGLRIVFLGYFWKDWSLLNNGIFAALRGLDVREEPPENIGDYMGITSLDEDWVTFNQMIKYLKFGFGRITDYVNEDIRWKRLTREEGIELVEKYDGKCSPQYIESFCRYINISVEEFWRIVDQGVNKKLFTKNESGEWMPTFEVGKYEEEYSNN</sequence>
<organism evidence="1 2">
    <name type="scientific">Rufibacter radiotolerans</name>
    <dbReference type="NCBI Taxonomy" id="1379910"/>
    <lineage>
        <taxon>Bacteria</taxon>
        <taxon>Pseudomonadati</taxon>
        <taxon>Bacteroidota</taxon>
        <taxon>Cytophagia</taxon>
        <taxon>Cytophagales</taxon>
        <taxon>Hymenobacteraceae</taxon>
        <taxon>Rufibacter</taxon>
    </lineage>
</organism>
<protein>
    <submittedName>
        <fullName evidence="1">LPS biosynthesis protein</fullName>
    </submittedName>
</protein>
<proteinExistence type="predicted"/>
<dbReference type="RefSeq" id="WP_048919589.1">
    <property type="nucleotide sequence ID" value="NZ_CP010777.1"/>
</dbReference>
<dbReference type="NCBIfam" id="TIGR03573">
    <property type="entry name" value="WbuX"/>
    <property type="match status" value="1"/>
</dbReference>
<dbReference type="STRING" id="1379910.TH63_02775"/>
<dbReference type="SUPFAM" id="SSF52402">
    <property type="entry name" value="Adenine nucleotide alpha hydrolases-like"/>
    <property type="match status" value="1"/>
</dbReference>
<keyword evidence="2" id="KW-1185">Reference proteome</keyword>
<evidence type="ECO:0000313" key="1">
    <source>
        <dbReference type="EMBL" id="AKQ44792.1"/>
    </source>
</evidence>
<evidence type="ECO:0000313" key="2">
    <source>
        <dbReference type="Proteomes" id="UP000036458"/>
    </source>
</evidence>
<dbReference type="Proteomes" id="UP000036458">
    <property type="component" value="Chromosome"/>
</dbReference>